<sequence>MATLDDTFNPAALTRSDTVASTASNAKAPAGPAPKTPKASHPRVDLEPLYTELKSLIGSNWDVYFDAITRFIRGEINAREFGDLCDAFIYATPQTEHAHNSLILAIICNTGRDPPEPGLAAWVSATADKSNLTSASKLAVASDAAEQRLKAEVMALPARERRRLKAVASDKAEEEAAARKNPYEEYYQAGRIKAPDPSTVTGAAGGMAKTNWDLEIRKRYLQPLSTETLEFPDTSSIHARMVPICYEESVAQGCSVQCAELVNIAAEAYLKTVLGEVFNRTRSNGPRYNHSAGEGIMTNSYKKKVAREEAELEAGTIQRTRDDNLLPIEAQTAYARRPLGMADLQLTAEAGPLPWNSNPLLGFSIATASAGYDYDQWLMEQEPPKKRLTNGFAEPASDPIDVDSNSDNYGWEGVASHDRTRLQSVLADCLAAARQHEEVIIADALTHVEREANLACEVCSPVQDDPDHQEGQGLATDDEYSQLQIEDNLLSLARDHDSDDQCSQGQHATPDVNPPDPESHGVLQAQQGSGELTESDFAKIDDLAAFRDMEAGDLLWVDVQEEEEPTQSNHSIRLRHENSTPSTKPAPLMAGQRRSPAIPYHSQAYRRLKAKIGKLVKPYKSNKDKQTKNPEAEEERRRRRAKVDMEREKKRRKDPAYNELRKSQHRKQYREKQLKSGRTIKLKLPDEHALKLVERGDAKLDEKAFSELAGPDDARVSEKDHLEGPAGDGGMFLSTDDRRQQVDGGIDGDGVPPNTHNQPLEGSLSLMGPPQDPNLLAESDRPVAPQQRPAEYVEQYYGQPFLLPSGQPLLTAPLPPPQALSVPVNQYDGYIFSDPQNGPLYGYSLHQAPPAQMQQYNIGAVNVPQPATFGHTEQCSTEGFTIPQGQTPTTQVPLQLPLAFPGGSTQMPDTWPGNVEGSQAIDDENDLVT</sequence>
<protein>
    <recommendedName>
        <fullName evidence="8">Transcriptional coactivator HFI1/ADA1</fullName>
    </recommendedName>
</protein>
<dbReference type="Proteomes" id="UP000054266">
    <property type="component" value="Unassembled WGS sequence"/>
</dbReference>
<evidence type="ECO:0000256" key="2">
    <source>
        <dbReference type="ARBA" id="ARBA00023015"/>
    </source>
</evidence>
<comment type="subcellular location">
    <subcellularLocation>
        <location evidence="1">Nucleus</location>
    </subcellularLocation>
</comment>
<dbReference type="STRING" id="5601.A0A0D2F799"/>
<feature type="region of interest" description="Disordered" evidence="5">
    <location>
        <begin position="612"/>
        <end position="677"/>
    </location>
</feature>
<proteinExistence type="predicted"/>
<feature type="compositionally biased region" description="Basic and acidic residues" evidence="5">
    <location>
        <begin position="712"/>
        <end position="723"/>
    </location>
</feature>
<accession>A0A0D2F799</accession>
<dbReference type="GO" id="GO:0003713">
    <property type="term" value="F:transcription coactivator activity"/>
    <property type="evidence" value="ECO:0007669"/>
    <property type="project" value="TreeGrafter"/>
</dbReference>
<evidence type="ECO:0000256" key="5">
    <source>
        <dbReference type="SAM" id="MobiDB-lite"/>
    </source>
</evidence>
<feature type="compositionally biased region" description="Basic and acidic residues" evidence="5">
    <location>
        <begin position="621"/>
        <end position="662"/>
    </location>
</feature>
<name>A0A0D2F799_9EURO</name>
<dbReference type="Pfam" id="PF12767">
    <property type="entry name" value="SAGA-Tad1"/>
    <property type="match status" value="1"/>
</dbReference>
<evidence type="ECO:0000256" key="4">
    <source>
        <dbReference type="ARBA" id="ARBA00023242"/>
    </source>
</evidence>
<gene>
    <name evidence="6" type="ORF">PV04_10955</name>
</gene>
<evidence type="ECO:0000313" key="7">
    <source>
        <dbReference type="Proteomes" id="UP000054266"/>
    </source>
</evidence>
<keyword evidence="7" id="KW-1185">Reference proteome</keyword>
<keyword evidence="3" id="KW-0804">Transcription</keyword>
<dbReference type="PANTHER" id="PTHR21277">
    <property type="entry name" value="TRANSCRIPTIONAL ADAPTER 1"/>
    <property type="match status" value="1"/>
</dbReference>
<dbReference type="GO" id="GO:0000124">
    <property type="term" value="C:SAGA complex"/>
    <property type="evidence" value="ECO:0007669"/>
    <property type="project" value="UniProtKB-ARBA"/>
</dbReference>
<keyword evidence="4" id="KW-0539">Nucleus</keyword>
<dbReference type="HOGENOM" id="CLU_314727_0_0_1"/>
<feature type="region of interest" description="Disordered" evidence="5">
    <location>
        <begin position="18"/>
        <end position="43"/>
    </location>
</feature>
<evidence type="ECO:0000256" key="1">
    <source>
        <dbReference type="ARBA" id="ARBA00004123"/>
    </source>
</evidence>
<keyword evidence="2" id="KW-0805">Transcription regulation</keyword>
<evidence type="ECO:0008006" key="8">
    <source>
        <dbReference type="Google" id="ProtNLM"/>
    </source>
</evidence>
<feature type="region of interest" description="Disordered" evidence="5">
    <location>
        <begin position="495"/>
        <end position="534"/>
    </location>
</feature>
<evidence type="ECO:0000313" key="6">
    <source>
        <dbReference type="EMBL" id="KIW62825.1"/>
    </source>
</evidence>
<organism evidence="6 7">
    <name type="scientific">Phialophora macrospora</name>
    <dbReference type="NCBI Taxonomy" id="1851006"/>
    <lineage>
        <taxon>Eukaryota</taxon>
        <taxon>Fungi</taxon>
        <taxon>Dikarya</taxon>
        <taxon>Ascomycota</taxon>
        <taxon>Pezizomycotina</taxon>
        <taxon>Eurotiomycetes</taxon>
        <taxon>Chaetothyriomycetidae</taxon>
        <taxon>Chaetothyriales</taxon>
        <taxon>Herpotrichiellaceae</taxon>
        <taxon>Phialophora</taxon>
    </lineage>
</organism>
<evidence type="ECO:0000256" key="3">
    <source>
        <dbReference type="ARBA" id="ARBA00023163"/>
    </source>
</evidence>
<dbReference type="InterPro" id="IPR024738">
    <property type="entry name" value="Hfi1/Tada1"/>
</dbReference>
<dbReference type="AlphaFoldDB" id="A0A0D2F799"/>
<dbReference type="EMBL" id="KN846963">
    <property type="protein sequence ID" value="KIW62825.1"/>
    <property type="molecule type" value="Genomic_DNA"/>
</dbReference>
<feature type="region of interest" description="Disordered" evidence="5">
    <location>
        <begin position="904"/>
        <end position="929"/>
    </location>
</feature>
<dbReference type="GO" id="GO:0006357">
    <property type="term" value="P:regulation of transcription by RNA polymerase II"/>
    <property type="evidence" value="ECO:0007669"/>
    <property type="project" value="TreeGrafter"/>
</dbReference>
<dbReference type="GO" id="GO:0005634">
    <property type="term" value="C:nucleus"/>
    <property type="evidence" value="ECO:0007669"/>
    <property type="project" value="UniProtKB-SubCell"/>
</dbReference>
<feature type="region of interest" description="Disordered" evidence="5">
    <location>
        <begin position="561"/>
        <end position="599"/>
    </location>
</feature>
<reference evidence="6 7" key="1">
    <citation type="submission" date="2015-01" db="EMBL/GenBank/DDBJ databases">
        <title>The Genome Sequence of Capronia semiimmersa CBS27337.</title>
        <authorList>
            <consortium name="The Broad Institute Genomics Platform"/>
            <person name="Cuomo C."/>
            <person name="de Hoog S."/>
            <person name="Gorbushina A."/>
            <person name="Stielow B."/>
            <person name="Teixiera M."/>
            <person name="Abouelleil A."/>
            <person name="Chapman S.B."/>
            <person name="Priest M."/>
            <person name="Young S.K."/>
            <person name="Wortman J."/>
            <person name="Nusbaum C."/>
            <person name="Birren B."/>
        </authorList>
    </citation>
    <scope>NUCLEOTIDE SEQUENCE [LARGE SCALE GENOMIC DNA]</scope>
    <source>
        <strain evidence="6 7">CBS 27337</strain>
    </source>
</reference>
<feature type="region of interest" description="Disordered" evidence="5">
    <location>
        <begin position="709"/>
        <end position="772"/>
    </location>
</feature>
<dbReference type="PANTHER" id="PTHR21277:SF5">
    <property type="entry name" value="TRANSCRIPTIONAL ADAPTER 1"/>
    <property type="match status" value="1"/>
</dbReference>